<evidence type="ECO:0000313" key="1">
    <source>
        <dbReference type="EMBL" id="TYG52883.1"/>
    </source>
</evidence>
<name>A0A5D2B9V1_GOSDA</name>
<dbReference type="Proteomes" id="UP000323506">
    <property type="component" value="Chromosome D09"/>
</dbReference>
<dbReference type="EMBL" id="CM017709">
    <property type="protein sequence ID" value="TYG52883.1"/>
    <property type="molecule type" value="Genomic_DNA"/>
</dbReference>
<organism evidence="1 2">
    <name type="scientific">Gossypium darwinii</name>
    <name type="common">Darwin's cotton</name>
    <name type="synonym">Gossypium barbadense var. darwinii</name>
    <dbReference type="NCBI Taxonomy" id="34276"/>
    <lineage>
        <taxon>Eukaryota</taxon>
        <taxon>Viridiplantae</taxon>
        <taxon>Streptophyta</taxon>
        <taxon>Embryophyta</taxon>
        <taxon>Tracheophyta</taxon>
        <taxon>Spermatophyta</taxon>
        <taxon>Magnoliopsida</taxon>
        <taxon>eudicotyledons</taxon>
        <taxon>Gunneridae</taxon>
        <taxon>Pentapetalae</taxon>
        <taxon>rosids</taxon>
        <taxon>malvids</taxon>
        <taxon>Malvales</taxon>
        <taxon>Malvaceae</taxon>
        <taxon>Malvoideae</taxon>
        <taxon>Gossypium</taxon>
    </lineage>
</organism>
<reference evidence="1 2" key="1">
    <citation type="submission" date="2019-06" db="EMBL/GenBank/DDBJ databases">
        <title>WGS assembly of Gossypium darwinii.</title>
        <authorList>
            <person name="Chen Z.J."/>
            <person name="Sreedasyam A."/>
            <person name="Ando A."/>
            <person name="Song Q."/>
            <person name="De L."/>
            <person name="Hulse-Kemp A."/>
            <person name="Ding M."/>
            <person name="Ye W."/>
            <person name="Kirkbride R."/>
            <person name="Jenkins J."/>
            <person name="Plott C."/>
            <person name="Lovell J."/>
            <person name="Lin Y.-M."/>
            <person name="Vaughn R."/>
            <person name="Liu B."/>
            <person name="Li W."/>
            <person name="Simpson S."/>
            <person name="Scheffler B."/>
            <person name="Saski C."/>
            <person name="Grover C."/>
            <person name="Hu G."/>
            <person name="Conover J."/>
            <person name="Carlson J."/>
            <person name="Shu S."/>
            <person name="Boston L."/>
            <person name="Williams M."/>
            <person name="Peterson D."/>
            <person name="Mcgee K."/>
            <person name="Jones D."/>
            <person name="Wendel J."/>
            <person name="Stelly D."/>
            <person name="Grimwood J."/>
            <person name="Schmutz J."/>
        </authorList>
    </citation>
    <scope>NUCLEOTIDE SEQUENCE [LARGE SCALE GENOMIC DNA]</scope>
    <source>
        <strain evidence="1">1808015.09</strain>
    </source>
</reference>
<gene>
    <name evidence="1" type="ORF">ES288_D09G064000v1</name>
</gene>
<keyword evidence="2" id="KW-1185">Reference proteome</keyword>
<accession>A0A5D2B9V1</accession>
<evidence type="ECO:0000313" key="2">
    <source>
        <dbReference type="Proteomes" id="UP000323506"/>
    </source>
</evidence>
<protein>
    <submittedName>
        <fullName evidence="1">Uncharacterized protein</fullName>
    </submittedName>
</protein>
<sequence length="73" mass="8400">MKVKLCSFQVEDLVLVVRRPIKTSHRMGNKFVSKWDGSYVVRKGYTNGVYNIIDQDGFKVGPINGKFLKRCYA</sequence>
<proteinExistence type="predicted"/>
<dbReference type="AlphaFoldDB" id="A0A5D2B9V1"/>